<dbReference type="EMBL" id="JASSZA010000019">
    <property type="protein sequence ID" value="KAK2088298.1"/>
    <property type="molecule type" value="Genomic_DNA"/>
</dbReference>
<proteinExistence type="predicted"/>
<accession>A0ABQ9TV67</accession>
<keyword evidence="3" id="KW-1185">Reference proteome</keyword>
<reference evidence="2 3" key="1">
    <citation type="submission" date="2023-05" db="EMBL/GenBank/DDBJ databases">
        <title>B98-5 Cell Line De Novo Hybrid Assembly: An Optical Mapping Approach.</title>
        <authorList>
            <person name="Kananen K."/>
            <person name="Auerbach J.A."/>
            <person name="Kautto E."/>
            <person name="Blachly J.S."/>
        </authorList>
    </citation>
    <scope>NUCLEOTIDE SEQUENCE [LARGE SCALE GENOMIC DNA]</scope>
    <source>
        <strain evidence="2">B95-8</strain>
        <tissue evidence="2">Cell line</tissue>
    </source>
</reference>
<dbReference type="Proteomes" id="UP001266305">
    <property type="component" value="Unassembled WGS sequence"/>
</dbReference>
<organism evidence="2 3">
    <name type="scientific">Saguinus oedipus</name>
    <name type="common">Cotton-top tamarin</name>
    <name type="synonym">Oedipomidas oedipus</name>
    <dbReference type="NCBI Taxonomy" id="9490"/>
    <lineage>
        <taxon>Eukaryota</taxon>
        <taxon>Metazoa</taxon>
        <taxon>Chordata</taxon>
        <taxon>Craniata</taxon>
        <taxon>Vertebrata</taxon>
        <taxon>Euteleostomi</taxon>
        <taxon>Mammalia</taxon>
        <taxon>Eutheria</taxon>
        <taxon>Euarchontoglires</taxon>
        <taxon>Primates</taxon>
        <taxon>Haplorrhini</taxon>
        <taxon>Platyrrhini</taxon>
        <taxon>Cebidae</taxon>
        <taxon>Callitrichinae</taxon>
        <taxon>Saguinus</taxon>
    </lineage>
</organism>
<evidence type="ECO:0000313" key="2">
    <source>
        <dbReference type="EMBL" id="KAK2088298.1"/>
    </source>
</evidence>
<evidence type="ECO:0000313" key="3">
    <source>
        <dbReference type="Proteomes" id="UP001266305"/>
    </source>
</evidence>
<evidence type="ECO:0000256" key="1">
    <source>
        <dbReference type="SAM" id="MobiDB-lite"/>
    </source>
</evidence>
<sequence length="194" mass="20047">MPEDLDWEVNSQPKLSHPAASPSPDPAPECGSLWREPWVVRSPAFHCTSKRPLGTHTNPDPPFGARAAAALLTSRTPVALAAGRAAPYRVSGYIFLNPPQTHSLYLALGGHLLLPGPVCSVLGGCSGAAEHSGLFFTGGGDHGVVPAADGPPPLDYISQGAPQPKKAGPRELAGGTQRAGTSLAVELTVLGRTR</sequence>
<feature type="region of interest" description="Disordered" evidence="1">
    <location>
        <begin position="1"/>
        <end position="29"/>
    </location>
</feature>
<feature type="region of interest" description="Disordered" evidence="1">
    <location>
        <begin position="147"/>
        <end position="179"/>
    </location>
</feature>
<name>A0ABQ9TV67_SAGOE</name>
<comment type="caution">
    <text evidence="2">The sequence shown here is derived from an EMBL/GenBank/DDBJ whole genome shotgun (WGS) entry which is preliminary data.</text>
</comment>
<protein>
    <submittedName>
        <fullName evidence="2">Uncharacterized protein</fullName>
    </submittedName>
</protein>
<gene>
    <name evidence="2" type="ORF">P7K49_034205</name>
</gene>